<dbReference type="Pfam" id="PF11863">
    <property type="entry name" value="DUF3383"/>
    <property type="match status" value="2"/>
</dbReference>
<evidence type="ECO:0000313" key="1">
    <source>
        <dbReference type="EMBL" id="XCH40798.1"/>
    </source>
</evidence>
<name>A0AAU8GFM4_9CAUD</name>
<sequence length="385" mass="42365">MSTRGWPEMTLSVNNVVNVQLNNIATGIRKGDFGKLAFLTQDAGTAFPDTSTPKYVEIGTIDDVKDLWGTGSVVYQAAQVFFSQSPKPKSFVVGFWDSEGTLTDAIASLNDIYPNWYVMRPLPPTGVLKDTEIIELATAVAAYDKKRCSYTTSVAAHIEAGDTNPLKDLAGKAFNNMWLQYDKQNQMYADVSAMARALSVNFSGNRTTITMKFKQEPGISPNDNLTLTEANKCKALGINYYTYYSTFAMIAEGTVFGTDQRFWDEIHGLDWFCNAVQTYVFNALAQSPTKVPQTNKGNEKLVGAAAVACQEAVDNGFVAPGVWYGDEFGALAYGDRLETGFYIYMPDVDTQDQVDREARKATVMQIAIKLAGAIHSADIIINFTR</sequence>
<protein>
    <recommendedName>
        <fullName evidence="2">DUF3383 domain-containing protein</fullName>
    </recommendedName>
</protein>
<organism evidence="1">
    <name type="scientific">Salmonella phage vB_SEnST11_KE25</name>
    <dbReference type="NCBI Taxonomy" id="3161176"/>
    <lineage>
        <taxon>Viruses</taxon>
        <taxon>Duplodnaviria</taxon>
        <taxon>Heunggongvirae</taxon>
        <taxon>Uroviricota</taxon>
        <taxon>Caudoviricetes</taxon>
        <taxon>Rosemountvirus</taxon>
    </lineage>
</organism>
<dbReference type="EMBL" id="PP856724">
    <property type="protein sequence ID" value="XCH40798.1"/>
    <property type="molecule type" value="Genomic_DNA"/>
</dbReference>
<gene>
    <name evidence="1" type="ORF">TCZZUYSU_CDS0027</name>
</gene>
<accession>A0AAU8GFM4</accession>
<reference evidence="1" key="1">
    <citation type="submission" date="2024-05" db="EMBL/GenBank/DDBJ databases">
        <authorList>
            <person name="Mugo M.M."/>
            <person name="Musyoki A.M."/>
            <person name="Makumi A.M."/>
            <person name="Mutai I."/>
            <person name="Drechsel O."/>
            <person name="Kering K.K."/>
            <person name="Muturi P."/>
            <person name="Mbae C.K."/>
            <person name="Kariuki S.M."/>
        </authorList>
    </citation>
    <scope>NUCLEOTIDE SEQUENCE</scope>
</reference>
<dbReference type="InterPro" id="IPR021808">
    <property type="entry name" value="DUF3383"/>
</dbReference>
<evidence type="ECO:0008006" key="2">
    <source>
        <dbReference type="Google" id="ProtNLM"/>
    </source>
</evidence>
<proteinExistence type="predicted"/>